<keyword evidence="8" id="KW-1133">Transmembrane helix</keyword>
<evidence type="ECO:0000313" key="10">
    <source>
        <dbReference type="EMBL" id="TWU65284.1"/>
    </source>
</evidence>
<dbReference type="InterPro" id="IPR008271">
    <property type="entry name" value="Ser/Thr_kinase_AS"/>
</dbReference>
<proteinExistence type="predicted"/>
<evidence type="ECO:0000256" key="1">
    <source>
        <dbReference type="ARBA" id="ARBA00012513"/>
    </source>
</evidence>
<dbReference type="InterPro" id="IPR017441">
    <property type="entry name" value="Protein_kinase_ATP_BS"/>
</dbReference>
<evidence type="ECO:0000256" key="7">
    <source>
        <dbReference type="PROSITE-ProRule" id="PRU10141"/>
    </source>
</evidence>
<evidence type="ECO:0000259" key="9">
    <source>
        <dbReference type="PROSITE" id="PS50011"/>
    </source>
</evidence>
<dbReference type="Gene3D" id="3.30.200.20">
    <property type="entry name" value="Phosphorylase Kinase, domain 1"/>
    <property type="match status" value="1"/>
</dbReference>
<dbReference type="FunFam" id="1.10.510.10:FF:000021">
    <property type="entry name" value="Serine/threonine protein kinase"/>
    <property type="match status" value="1"/>
</dbReference>
<dbReference type="SMART" id="SM00220">
    <property type="entry name" value="S_TKc"/>
    <property type="match status" value="1"/>
</dbReference>
<dbReference type="EMBL" id="SJPZ01000001">
    <property type="protein sequence ID" value="TWU65284.1"/>
    <property type="molecule type" value="Genomic_DNA"/>
</dbReference>
<dbReference type="PROSITE" id="PS00107">
    <property type="entry name" value="PROTEIN_KINASE_ATP"/>
    <property type="match status" value="1"/>
</dbReference>
<dbReference type="SUPFAM" id="SSF56112">
    <property type="entry name" value="Protein kinase-like (PK-like)"/>
    <property type="match status" value="1"/>
</dbReference>
<keyword evidence="4 7" id="KW-0547">Nucleotide-binding</keyword>
<keyword evidence="8" id="KW-0472">Membrane</keyword>
<dbReference type="EC" id="2.7.11.1" evidence="1"/>
<dbReference type="InterPro" id="IPR041916">
    <property type="entry name" value="Anti_sigma_zinc_sf"/>
</dbReference>
<dbReference type="PANTHER" id="PTHR43289">
    <property type="entry name" value="MITOGEN-ACTIVATED PROTEIN KINASE KINASE KINASE 20-RELATED"/>
    <property type="match status" value="1"/>
</dbReference>
<dbReference type="AlphaFoldDB" id="A0A5C6FSP6"/>
<keyword evidence="3 10" id="KW-0808">Transferase</keyword>
<dbReference type="CDD" id="cd14014">
    <property type="entry name" value="STKc_PknB_like"/>
    <property type="match status" value="1"/>
</dbReference>
<feature type="binding site" evidence="7">
    <location>
        <position position="129"/>
    </location>
    <ligand>
        <name>ATP</name>
        <dbReference type="ChEBI" id="CHEBI:30616"/>
    </ligand>
</feature>
<keyword evidence="2" id="KW-0723">Serine/threonine-protein kinase</keyword>
<sequence>MAVNPSIPPPDPSVNECNRETIEAFLSDQLGQQDVLRFEAHLETCDRCRRHLDQTAADDSYWTDARSLLSDLDFQVDPAPDLSFLQPTDDPDMLGRLGTLEISGVIGTGGMGIVLKALDRSLNRFVAVKVLAPHLASSAAARTRFTREAQAAAAVVHDNVIAIHGVETSGTLPYLTMPYVKGESLQRRIDRLGPLPIEEILRIGMQIARGLAAAHQQGLIHRDIKPSNILLPHDVQRVVITDFGLARTVDDATLTRSGVIAGTPQFMSPEQARGDTIDPRSDLFSLGSVVYAMASGRPPFRADSPYAIIRRIVDDGAKPLRQIDPSLPAWFENLVERLHAKDPDRRISSAEQAAELFKACLAHVQNDTAPLPPALLAPLPNAGQRWRPFRWLVSAIAAALIVITIWFFFDRTGTQLDRQTGSASDSFVESDRLLLQVESEIDQMLEEF</sequence>
<dbReference type="Pfam" id="PF00069">
    <property type="entry name" value="Pkinase"/>
    <property type="match status" value="1"/>
</dbReference>
<dbReference type="PROSITE" id="PS00108">
    <property type="entry name" value="PROTEIN_KINASE_ST"/>
    <property type="match status" value="1"/>
</dbReference>
<feature type="domain" description="Protein kinase" evidence="9">
    <location>
        <begin position="100"/>
        <end position="358"/>
    </location>
</feature>
<keyword evidence="6 7" id="KW-0067">ATP-binding</keyword>
<gene>
    <name evidence="10" type="primary">pknB_4</name>
    <name evidence="10" type="ORF">V7x_08300</name>
</gene>
<dbReference type="Gene3D" id="1.10.510.10">
    <property type="entry name" value="Transferase(Phosphotransferase) domain 1"/>
    <property type="match status" value="1"/>
</dbReference>
<evidence type="ECO:0000256" key="2">
    <source>
        <dbReference type="ARBA" id="ARBA00022527"/>
    </source>
</evidence>
<comment type="caution">
    <text evidence="10">The sequence shown here is derived from an EMBL/GenBank/DDBJ whole genome shotgun (WGS) entry which is preliminary data.</text>
</comment>
<evidence type="ECO:0000256" key="3">
    <source>
        <dbReference type="ARBA" id="ARBA00022679"/>
    </source>
</evidence>
<evidence type="ECO:0000256" key="6">
    <source>
        <dbReference type="ARBA" id="ARBA00022840"/>
    </source>
</evidence>
<dbReference type="InterPro" id="IPR027383">
    <property type="entry name" value="Znf_put"/>
</dbReference>
<accession>A0A5C6FSP6</accession>
<feature type="transmembrane region" description="Helical" evidence="8">
    <location>
        <begin position="389"/>
        <end position="409"/>
    </location>
</feature>
<organism evidence="10 11">
    <name type="scientific">Crateriforma conspicua</name>
    <dbReference type="NCBI Taxonomy" id="2527996"/>
    <lineage>
        <taxon>Bacteria</taxon>
        <taxon>Pseudomonadati</taxon>
        <taxon>Planctomycetota</taxon>
        <taxon>Planctomycetia</taxon>
        <taxon>Planctomycetales</taxon>
        <taxon>Planctomycetaceae</taxon>
        <taxon>Crateriforma</taxon>
    </lineage>
</organism>
<dbReference type="GO" id="GO:0005524">
    <property type="term" value="F:ATP binding"/>
    <property type="evidence" value="ECO:0007669"/>
    <property type="project" value="UniProtKB-UniRule"/>
</dbReference>
<dbReference type="PROSITE" id="PS50011">
    <property type="entry name" value="PROTEIN_KINASE_DOM"/>
    <property type="match status" value="1"/>
</dbReference>
<dbReference type="Gene3D" id="1.10.10.1320">
    <property type="entry name" value="Anti-sigma factor, zinc-finger domain"/>
    <property type="match status" value="1"/>
</dbReference>
<reference evidence="10 11" key="1">
    <citation type="submission" date="2019-02" db="EMBL/GenBank/DDBJ databases">
        <title>Deep-cultivation of Planctomycetes and their phenomic and genomic characterization uncovers novel biology.</title>
        <authorList>
            <person name="Wiegand S."/>
            <person name="Jogler M."/>
            <person name="Boedeker C."/>
            <person name="Pinto D."/>
            <person name="Vollmers J."/>
            <person name="Rivas-Marin E."/>
            <person name="Kohn T."/>
            <person name="Peeters S.H."/>
            <person name="Heuer A."/>
            <person name="Rast P."/>
            <person name="Oberbeckmann S."/>
            <person name="Bunk B."/>
            <person name="Jeske O."/>
            <person name="Meyerdierks A."/>
            <person name="Storesund J.E."/>
            <person name="Kallscheuer N."/>
            <person name="Luecker S."/>
            <person name="Lage O.M."/>
            <person name="Pohl T."/>
            <person name="Merkel B.J."/>
            <person name="Hornburger P."/>
            <person name="Mueller R.-W."/>
            <person name="Bruemmer F."/>
            <person name="Labrenz M."/>
            <person name="Spormann A.M."/>
            <person name="Op Den Camp H."/>
            <person name="Overmann J."/>
            <person name="Amann R."/>
            <person name="Jetten M.S.M."/>
            <person name="Mascher T."/>
            <person name="Medema M.H."/>
            <person name="Devos D.P."/>
            <person name="Kaster A.-K."/>
            <person name="Ovreas L."/>
            <person name="Rohde M."/>
            <person name="Galperin M.Y."/>
            <person name="Jogler C."/>
        </authorList>
    </citation>
    <scope>NUCLEOTIDE SEQUENCE [LARGE SCALE GENOMIC DNA]</scope>
    <source>
        <strain evidence="10 11">V7</strain>
    </source>
</reference>
<dbReference type="InterPro" id="IPR000719">
    <property type="entry name" value="Prot_kinase_dom"/>
</dbReference>
<dbReference type="Pfam" id="PF13490">
    <property type="entry name" value="zf-HC2"/>
    <property type="match status" value="1"/>
</dbReference>
<name>A0A5C6FSP6_9PLAN</name>
<evidence type="ECO:0000256" key="4">
    <source>
        <dbReference type="ARBA" id="ARBA00022741"/>
    </source>
</evidence>
<evidence type="ECO:0000256" key="5">
    <source>
        <dbReference type="ARBA" id="ARBA00022777"/>
    </source>
</evidence>
<protein>
    <recommendedName>
        <fullName evidence="1">non-specific serine/threonine protein kinase</fullName>
        <ecNumber evidence="1">2.7.11.1</ecNumber>
    </recommendedName>
</protein>
<dbReference type="OrthoDB" id="6111975at2"/>
<evidence type="ECO:0000256" key="8">
    <source>
        <dbReference type="SAM" id="Phobius"/>
    </source>
</evidence>
<evidence type="ECO:0000313" key="11">
    <source>
        <dbReference type="Proteomes" id="UP000316476"/>
    </source>
</evidence>
<dbReference type="GO" id="GO:0004674">
    <property type="term" value="F:protein serine/threonine kinase activity"/>
    <property type="evidence" value="ECO:0007669"/>
    <property type="project" value="UniProtKB-KW"/>
</dbReference>
<dbReference type="PANTHER" id="PTHR43289:SF6">
    <property type="entry name" value="SERINE_THREONINE-PROTEIN KINASE NEKL-3"/>
    <property type="match status" value="1"/>
</dbReference>
<dbReference type="RefSeq" id="WP_146411097.1">
    <property type="nucleotide sequence ID" value="NZ_SJPZ01000001.1"/>
</dbReference>
<dbReference type="InterPro" id="IPR011009">
    <property type="entry name" value="Kinase-like_dom_sf"/>
</dbReference>
<dbReference type="Proteomes" id="UP000316476">
    <property type="component" value="Unassembled WGS sequence"/>
</dbReference>
<keyword evidence="8" id="KW-0812">Transmembrane</keyword>
<keyword evidence="5 10" id="KW-0418">Kinase</keyword>